<dbReference type="InterPro" id="IPR035810">
    <property type="entry name" value="PEBP_euk"/>
</dbReference>
<dbReference type="EMBL" id="JAEPRD010000196">
    <property type="protein sequence ID" value="KAG2194416.1"/>
    <property type="molecule type" value="Genomic_DNA"/>
</dbReference>
<evidence type="ECO:0000259" key="5">
    <source>
        <dbReference type="PROSITE" id="PS50886"/>
    </source>
</evidence>
<comment type="caution">
    <text evidence="6">The sequence shown here is derived from an EMBL/GenBank/DDBJ whole genome shotgun (WGS) entry which is preliminary data.</text>
</comment>
<dbReference type="InterPro" id="IPR012340">
    <property type="entry name" value="NA-bd_OB-fold"/>
</dbReference>
<feature type="domain" description="TRNA-binding" evidence="5">
    <location>
        <begin position="324"/>
        <end position="433"/>
    </location>
</feature>
<evidence type="ECO:0000256" key="1">
    <source>
        <dbReference type="ARBA" id="ARBA00022490"/>
    </source>
</evidence>
<dbReference type="PROSITE" id="PS50886">
    <property type="entry name" value="TRBD"/>
    <property type="match status" value="1"/>
</dbReference>
<dbReference type="InterPro" id="IPR008914">
    <property type="entry name" value="PEBP"/>
</dbReference>
<evidence type="ECO:0000313" key="7">
    <source>
        <dbReference type="Proteomes" id="UP000603453"/>
    </source>
</evidence>
<keyword evidence="7" id="KW-1185">Reference proteome</keyword>
<dbReference type="SUPFAM" id="SSF49777">
    <property type="entry name" value="PEBP-like"/>
    <property type="match status" value="1"/>
</dbReference>
<protein>
    <recommendedName>
        <fullName evidence="5">tRNA-binding domain-containing protein</fullName>
    </recommendedName>
</protein>
<evidence type="ECO:0000256" key="2">
    <source>
        <dbReference type="ARBA" id="ARBA00022555"/>
    </source>
</evidence>
<keyword evidence="1" id="KW-0963">Cytoplasm</keyword>
<proteinExistence type="predicted"/>
<dbReference type="InterPro" id="IPR036610">
    <property type="entry name" value="PEBP-like_sf"/>
</dbReference>
<accession>A0A8H7QMU7</accession>
<keyword evidence="2 4" id="KW-0820">tRNA-binding</keyword>
<dbReference type="SUPFAM" id="SSF50249">
    <property type="entry name" value="Nucleic acid-binding proteins"/>
    <property type="match status" value="1"/>
</dbReference>
<dbReference type="PANTHER" id="PTHR11586:SF43">
    <property type="entry name" value="TYROSINE--TRNA LIGASE, CYTOPLASMIC"/>
    <property type="match status" value="1"/>
</dbReference>
<reference evidence="6" key="1">
    <citation type="submission" date="2020-12" db="EMBL/GenBank/DDBJ databases">
        <title>Metabolic potential, ecology and presence of endohyphal bacteria is reflected in genomic diversity of Mucoromycotina.</title>
        <authorList>
            <person name="Muszewska A."/>
            <person name="Okrasinska A."/>
            <person name="Steczkiewicz K."/>
            <person name="Drgas O."/>
            <person name="Orlowska M."/>
            <person name="Perlinska-Lenart U."/>
            <person name="Aleksandrzak-Piekarczyk T."/>
            <person name="Szatraj K."/>
            <person name="Zielenkiewicz U."/>
            <person name="Pilsyk S."/>
            <person name="Malc E."/>
            <person name="Mieczkowski P."/>
            <person name="Kruszewska J.S."/>
            <person name="Biernat P."/>
            <person name="Pawlowska J."/>
        </authorList>
    </citation>
    <scope>NUCLEOTIDE SEQUENCE</scope>
    <source>
        <strain evidence="6">WA0000017839</strain>
    </source>
</reference>
<dbReference type="Pfam" id="PF01588">
    <property type="entry name" value="tRNA_bind"/>
    <property type="match status" value="1"/>
</dbReference>
<organism evidence="6 7">
    <name type="scientific">Mucor saturninus</name>
    <dbReference type="NCBI Taxonomy" id="64648"/>
    <lineage>
        <taxon>Eukaryota</taxon>
        <taxon>Fungi</taxon>
        <taxon>Fungi incertae sedis</taxon>
        <taxon>Mucoromycota</taxon>
        <taxon>Mucoromycotina</taxon>
        <taxon>Mucoromycetes</taxon>
        <taxon>Mucorales</taxon>
        <taxon>Mucorineae</taxon>
        <taxon>Mucoraceae</taxon>
        <taxon>Mucor</taxon>
    </lineage>
</organism>
<dbReference type="InterPro" id="IPR051270">
    <property type="entry name" value="Tyrosine-tRNA_ligase_regulator"/>
</dbReference>
<dbReference type="CDD" id="cd00866">
    <property type="entry name" value="PEBP_euk"/>
    <property type="match status" value="1"/>
</dbReference>
<dbReference type="PANTHER" id="PTHR11586">
    <property type="entry name" value="TRNA-AMINOACYLATION COFACTOR ARC1 FAMILY MEMBER"/>
    <property type="match status" value="1"/>
</dbReference>
<dbReference type="AlphaFoldDB" id="A0A8H7QMU7"/>
<gene>
    <name evidence="6" type="ORF">INT47_003127</name>
</gene>
<sequence>MLSSLSKRSLQVARCASRANVTRQASTNAPKHTAYEEALQLIQLDKKERLNMLSRVEKEISRVASTSTPAQLKALDALKFDLQVKAELNEPEVQKNFKLGNIDMSKPVYRYMCQKQFEKAPKSKLMERLTQMNVIPDLLAPGMNPVVEVAVKLAEGPIEPGVFLKPEQSIERPQIDITNFHTESRLYTLMMVDPDAPDVENQTYQQYCHWLVSNVPLSATSPTVNGGDSVLDYVPPHPQKGTKYHRYTLMAFEQPNEGQEKVDIKVEGRGNFDVKNLAKAHRLNVTGATFFRGEWDETVSKIYSEILKSNEPNYATEAITNDDVIHRVDLRVGKIVQIQQHSEANHLFIEQVDLNTEPTDSIPNPRTIVSGLAPFMPMDSLLNKSVIVVSNLKPSKFRGVLSQGMLLACSSADNKSVQLLSPPENSVIGERVQLQGVEWQGQVDAVLKPKQKVFEQVVPFLKTNEDGIATYKGIPFTTSAGEVTGDIKNAQIS</sequence>
<evidence type="ECO:0000256" key="4">
    <source>
        <dbReference type="PROSITE-ProRule" id="PRU00209"/>
    </source>
</evidence>
<dbReference type="Gene3D" id="3.90.280.10">
    <property type="entry name" value="PEBP-like"/>
    <property type="match status" value="1"/>
</dbReference>
<dbReference type="GO" id="GO:0000049">
    <property type="term" value="F:tRNA binding"/>
    <property type="evidence" value="ECO:0007669"/>
    <property type="project" value="UniProtKB-UniRule"/>
</dbReference>
<dbReference type="Pfam" id="PF01161">
    <property type="entry name" value="PBP"/>
    <property type="match status" value="1"/>
</dbReference>
<evidence type="ECO:0000256" key="3">
    <source>
        <dbReference type="ARBA" id="ARBA00022884"/>
    </source>
</evidence>
<dbReference type="Gene3D" id="2.40.50.140">
    <property type="entry name" value="Nucleic acid-binding proteins"/>
    <property type="match status" value="1"/>
</dbReference>
<dbReference type="OrthoDB" id="2153661at2759"/>
<dbReference type="Proteomes" id="UP000603453">
    <property type="component" value="Unassembled WGS sequence"/>
</dbReference>
<name>A0A8H7QMU7_9FUNG</name>
<evidence type="ECO:0000313" key="6">
    <source>
        <dbReference type="EMBL" id="KAG2194416.1"/>
    </source>
</evidence>
<dbReference type="InterPro" id="IPR002547">
    <property type="entry name" value="tRNA-bd_dom"/>
</dbReference>
<dbReference type="Gene3D" id="1.20.58.1180">
    <property type="match status" value="1"/>
</dbReference>
<dbReference type="GO" id="GO:0004831">
    <property type="term" value="F:tyrosine-tRNA ligase activity"/>
    <property type="evidence" value="ECO:0007669"/>
    <property type="project" value="TreeGrafter"/>
</dbReference>
<keyword evidence="3 4" id="KW-0694">RNA-binding</keyword>